<feature type="domain" description="Glycosyltransferase subfamily 4-like N-terminal" evidence="3">
    <location>
        <begin position="21"/>
        <end position="197"/>
    </location>
</feature>
<reference evidence="5" key="1">
    <citation type="submission" date="2016-10" db="EMBL/GenBank/DDBJ databases">
        <authorList>
            <person name="Varghese N."/>
            <person name="Submissions S."/>
        </authorList>
    </citation>
    <scope>NUCLEOTIDE SEQUENCE [LARGE SCALE GENOMIC DNA]</scope>
    <source>
        <strain evidence="5">JCM 10271</strain>
    </source>
</reference>
<name>A0A1I6A2B9_9RHOB</name>
<dbReference type="PANTHER" id="PTHR12526:SF510">
    <property type="entry name" value="D-INOSITOL 3-PHOSPHATE GLYCOSYLTRANSFERASE"/>
    <property type="match status" value="1"/>
</dbReference>
<evidence type="ECO:0000313" key="5">
    <source>
        <dbReference type="Proteomes" id="UP000243106"/>
    </source>
</evidence>
<dbReference type="Gene3D" id="3.40.50.2000">
    <property type="entry name" value="Glycogen Phosphorylase B"/>
    <property type="match status" value="2"/>
</dbReference>
<dbReference type="STRING" id="93684.SAMN05421853_11456"/>
<dbReference type="PANTHER" id="PTHR12526">
    <property type="entry name" value="GLYCOSYLTRANSFERASE"/>
    <property type="match status" value="1"/>
</dbReference>
<evidence type="ECO:0000259" key="3">
    <source>
        <dbReference type="Pfam" id="PF13579"/>
    </source>
</evidence>
<dbReference type="SUPFAM" id="SSF53756">
    <property type="entry name" value="UDP-Glycosyltransferase/glycogen phosphorylase"/>
    <property type="match status" value="1"/>
</dbReference>
<gene>
    <name evidence="4" type="ORF">SAMN05421853_11456</name>
</gene>
<dbReference type="RefSeq" id="WP_093014738.1">
    <property type="nucleotide sequence ID" value="NZ_FOXV01000014.1"/>
</dbReference>
<dbReference type="AlphaFoldDB" id="A0A1I6A2B9"/>
<proteinExistence type="predicted"/>
<dbReference type="EMBL" id="FOXV01000014">
    <property type="protein sequence ID" value="SFQ62876.1"/>
    <property type="molecule type" value="Genomic_DNA"/>
</dbReference>
<evidence type="ECO:0000256" key="2">
    <source>
        <dbReference type="ARBA" id="ARBA00022679"/>
    </source>
</evidence>
<dbReference type="Proteomes" id="UP000243106">
    <property type="component" value="Unassembled WGS sequence"/>
</dbReference>
<keyword evidence="2 4" id="KW-0808">Transferase</keyword>
<dbReference type="Pfam" id="PF13579">
    <property type="entry name" value="Glyco_trans_4_4"/>
    <property type="match status" value="1"/>
</dbReference>
<dbReference type="GO" id="GO:0016757">
    <property type="term" value="F:glycosyltransferase activity"/>
    <property type="evidence" value="ECO:0007669"/>
    <property type="project" value="UniProtKB-KW"/>
</dbReference>
<evidence type="ECO:0000313" key="4">
    <source>
        <dbReference type="EMBL" id="SFQ62876.1"/>
    </source>
</evidence>
<evidence type="ECO:0000256" key="1">
    <source>
        <dbReference type="ARBA" id="ARBA00022676"/>
    </source>
</evidence>
<organism evidence="4 5">
    <name type="scientific">Roseivivax halotolerans</name>
    <dbReference type="NCBI Taxonomy" id="93684"/>
    <lineage>
        <taxon>Bacteria</taxon>
        <taxon>Pseudomonadati</taxon>
        <taxon>Pseudomonadota</taxon>
        <taxon>Alphaproteobacteria</taxon>
        <taxon>Rhodobacterales</taxon>
        <taxon>Roseobacteraceae</taxon>
        <taxon>Roseivivax</taxon>
    </lineage>
</organism>
<keyword evidence="5" id="KW-1185">Reference proteome</keyword>
<protein>
    <submittedName>
        <fullName evidence="4">Glycosyl transferase 4-like domain-containing protein</fullName>
    </submittedName>
</protein>
<sequence>MTQSVLYISYTGLMDPLGQSQVLQYVLALGRWGHRMTVLSFEKPDALNDRDRVAAMRALCDAAGVDWRPRVWHNKPVGILATLYDLAAGRRQAIRIAREVGAEVVHCRSYIASLMGLAVKRATGAKFVFDMRGFWPDERVDGSIWSKSGAPYRVFKRVERSLFLNADHVVSLTKAGVREYEAFDYLKGRAPNSTVIPTCTNLEMFRPEDTPREGFTLGYVGSVGSWYLFDEVAKAVARAFVLRSDARFLVVTKGNHDLVRKALDAAGADPARVEMRSADFSEVAHQIGRMDAGLFFIRPAWSKRASCPTRMGEFLACGKPCLANGGVGDVAEDIRETGTGIALPPIGTETVDLTDLDAALHRLFAMAEDPGMAARSRAVAEERFSLETGVAAYSGIYARLAGAAA</sequence>
<keyword evidence="1" id="KW-0328">Glycosyltransferase</keyword>
<accession>A0A1I6A2B9</accession>
<dbReference type="InterPro" id="IPR028098">
    <property type="entry name" value="Glyco_trans_4-like_N"/>
</dbReference>